<organism evidence="2 3">
    <name type="scientific">Thiorhodococcus mannitoliphagus</name>
    <dbReference type="NCBI Taxonomy" id="329406"/>
    <lineage>
        <taxon>Bacteria</taxon>
        <taxon>Pseudomonadati</taxon>
        <taxon>Pseudomonadota</taxon>
        <taxon>Gammaproteobacteria</taxon>
        <taxon>Chromatiales</taxon>
        <taxon>Chromatiaceae</taxon>
        <taxon>Thiorhodococcus</taxon>
    </lineage>
</organism>
<dbReference type="Proteomes" id="UP000471640">
    <property type="component" value="Unassembled WGS sequence"/>
</dbReference>
<dbReference type="SUPFAM" id="SSF141371">
    <property type="entry name" value="PilZ domain-like"/>
    <property type="match status" value="1"/>
</dbReference>
<feature type="domain" description="PilZ" evidence="1">
    <location>
        <begin position="6"/>
        <end position="93"/>
    </location>
</feature>
<accession>A0A6P1DYH9</accession>
<dbReference type="AlphaFoldDB" id="A0A6P1DYH9"/>
<keyword evidence="3" id="KW-1185">Reference proteome</keyword>
<dbReference type="InterPro" id="IPR009875">
    <property type="entry name" value="PilZ_domain"/>
</dbReference>
<reference evidence="2 3" key="2">
    <citation type="submission" date="2020-02" db="EMBL/GenBank/DDBJ databases">
        <title>Genome sequences of Thiorhodococcus mannitoliphagus and Thiorhodococcus minor, purple sulfur photosynthetic bacteria in the gammaproteobacterial family, Chromatiaceae.</title>
        <authorList>
            <person name="Aviles F.A."/>
            <person name="Meyer T.E."/>
            <person name="Kyndt J.A."/>
        </authorList>
    </citation>
    <scope>NUCLEOTIDE SEQUENCE [LARGE SCALE GENOMIC DNA]</scope>
    <source>
        <strain evidence="2 3">DSM 18266</strain>
    </source>
</reference>
<evidence type="ECO:0000313" key="3">
    <source>
        <dbReference type="Proteomes" id="UP000471640"/>
    </source>
</evidence>
<dbReference type="Pfam" id="PF07238">
    <property type="entry name" value="PilZ"/>
    <property type="match status" value="1"/>
</dbReference>
<name>A0A6P1DYH9_9GAMM</name>
<protein>
    <submittedName>
        <fullName evidence="2">PilZ domain-containing protein</fullName>
    </submittedName>
</protein>
<reference evidence="3" key="1">
    <citation type="journal article" date="2020" name="Microbiol. Resour. Announc.">
        <title>Draft Genome Sequences of Thiorhodococcus mannitoliphagus and Thiorhodococcus minor, Purple Sulfur Photosynthetic Bacteria in the Gammaproteobacterial Family Chromatiaceae.</title>
        <authorList>
            <person name="Aviles F.A."/>
            <person name="Meyer T.E."/>
            <person name="Kyndt J.A."/>
        </authorList>
    </citation>
    <scope>NUCLEOTIDE SEQUENCE [LARGE SCALE GENOMIC DNA]</scope>
    <source>
        <strain evidence="3">DSM 18266</strain>
    </source>
</reference>
<comment type="caution">
    <text evidence="2">The sequence shown here is derived from an EMBL/GenBank/DDBJ whole genome shotgun (WGS) entry which is preliminary data.</text>
</comment>
<dbReference type="EMBL" id="JAAIJR010000081">
    <property type="protein sequence ID" value="NEX22071.1"/>
    <property type="molecule type" value="Genomic_DNA"/>
</dbReference>
<sequence length="96" mass="10729">MLLDDERRDFKRMIAETQIEVTRLSSGEVVTAKLYNLSASGCAFISDLTIELDEELDILIRSPSERLEPLHRSGRVARVTQVEEGRLIGVHFTGGA</sequence>
<evidence type="ECO:0000313" key="2">
    <source>
        <dbReference type="EMBL" id="NEX22071.1"/>
    </source>
</evidence>
<proteinExistence type="predicted"/>
<evidence type="ECO:0000259" key="1">
    <source>
        <dbReference type="Pfam" id="PF07238"/>
    </source>
</evidence>
<dbReference type="RefSeq" id="WP_164655170.1">
    <property type="nucleotide sequence ID" value="NZ_JAAIJR010000081.1"/>
</dbReference>
<gene>
    <name evidence="2" type="ORF">G3480_17450</name>
</gene>
<dbReference type="Gene3D" id="2.40.10.220">
    <property type="entry name" value="predicted glycosyltransferase like domains"/>
    <property type="match status" value="1"/>
</dbReference>
<dbReference type="GO" id="GO:0035438">
    <property type="term" value="F:cyclic-di-GMP binding"/>
    <property type="evidence" value="ECO:0007669"/>
    <property type="project" value="InterPro"/>
</dbReference>